<evidence type="ECO:0000256" key="1">
    <source>
        <dbReference type="SAM" id="MobiDB-lite"/>
    </source>
</evidence>
<reference evidence="2 3" key="1">
    <citation type="submission" date="2016-07" db="EMBL/GenBank/DDBJ databases">
        <title>Multiple horizontal gene transfer events from other fungi enriched the ability of initially mycotrophic Trichoderma (Ascomycota) to feed on dead plant biomass.</title>
        <authorList>
            <consortium name="DOE Joint Genome Institute"/>
            <person name="Aerts A."/>
            <person name="Atanasova L."/>
            <person name="Chenthamara K."/>
            <person name="Zhang J."/>
            <person name="Grujic M."/>
            <person name="Henrissat B."/>
            <person name="Kuo A."/>
            <person name="Salamov A."/>
            <person name="Lipzen A."/>
            <person name="Labutti K."/>
            <person name="Barry K."/>
            <person name="Miao Y."/>
            <person name="Rahimi M.J."/>
            <person name="Shen Q."/>
            <person name="Grigoriev I.V."/>
            <person name="Kubicek C.P."/>
            <person name="Druzhinina I.S."/>
        </authorList>
    </citation>
    <scope>NUCLEOTIDE SEQUENCE [LARGE SCALE GENOMIC DNA]</scope>
    <source>
        <strain evidence="2 3">ATCC 18648</strain>
    </source>
</reference>
<protein>
    <submittedName>
        <fullName evidence="2">Uncharacterized protein</fullName>
    </submittedName>
</protein>
<name>A0A2T4BWA2_TRILO</name>
<sequence>MLAASKTARPPGIELATLIHGSASALQSLRALAIQLLNPNDGSATSHPHRGPTTRIGTKGLQVPFQGPRQQAAKWLSDKRSAEETQRRRKPT</sequence>
<dbReference type="Proteomes" id="UP000240760">
    <property type="component" value="Unassembled WGS sequence"/>
</dbReference>
<accession>A0A2T4BWA2</accession>
<feature type="region of interest" description="Disordered" evidence="1">
    <location>
        <begin position="40"/>
        <end position="92"/>
    </location>
</feature>
<feature type="compositionally biased region" description="Basic and acidic residues" evidence="1">
    <location>
        <begin position="76"/>
        <end position="86"/>
    </location>
</feature>
<evidence type="ECO:0000313" key="3">
    <source>
        <dbReference type="Proteomes" id="UP000240760"/>
    </source>
</evidence>
<dbReference type="OrthoDB" id="10487004at2759"/>
<dbReference type="EMBL" id="KZ679138">
    <property type="protein sequence ID" value="PTB73592.1"/>
    <property type="molecule type" value="Genomic_DNA"/>
</dbReference>
<organism evidence="2 3">
    <name type="scientific">Trichoderma longibrachiatum ATCC 18648</name>
    <dbReference type="NCBI Taxonomy" id="983965"/>
    <lineage>
        <taxon>Eukaryota</taxon>
        <taxon>Fungi</taxon>
        <taxon>Dikarya</taxon>
        <taxon>Ascomycota</taxon>
        <taxon>Pezizomycotina</taxon>
        <taxon>Sordariomycetes</taxon>
        <taxon>Hypocreomycetidae</taxon>
        <taxon>Hypocreales</taxon>
        <taxon>Hypocreaceae</taxon>
        <taxon>Trichoderma</taxon>
    </lineage>
</organism>
<evidence type="ECO:0000313" key="2">
    <source>
        <dbReference type="EMBL" id="PTB73592.1"/>
    </source>
</evidence>
<proteinExistence type="predicted"/>
<keyword evidence="3" id="KW-1185">Reference proteome</keyword>
<dbReference type="AlphaFoldDB" id="A0A2T4BWA2"/>
<gene>
    <name evidence="2" type="ORF">M440DRAFT_1066433</name>
</gene>